<dbReference type="Gene3D" id="3.40.30.10">
    <property type="entry name" value="Glutaredoxin"/>
    <property type="match status" value="1"/>
</dbReference>
<dbReference type="Bgee" id="ENSELUG00000033341">
    <property type="expression patterns" value="Expressed in nose and 15 other cell types or tissues"/>
</dbReference>
<name>A0A6Q2XZC3_ESOLU</name>
<reference evidence="5" key="4">
    <citation type="submission" date="2025-09" db="UniProtKB">
        <authorList>
            <consortium name="Ensembl"/>
        </authorList>
    </citation>
    <scope>IDENTIFICATION</scope>
</reference>
<dbReference type="Pfam" id="PF10262">
    <property type="entry name" value="Rdx"/>
    <property type="match status" value="1"/>
</dbReference>
<protein>
    <recommendedName>
        <fullName evidence="4">Selenoprotein T</fullName>
    </recommendedName>
</protein>
<dbReference type="InParanoid" id="A0A6Q2XZC3"/>
<dbReference type="InterPro" id="IPR019389">
    <property type="entry name" value="Selenoprotein_T"/>
</dbReference>
<dbReference type="AlphaFoldDB" id="A0A6Q2XZC3"/>
<reference evidence="6" key="1">
    <citation type="journal article" date="2014" name="PLoS ONE">
        <title>The genome and linkage map of the northern pike (Esox lucius): conserved synteny revealed between the salmonid sister group and the Neoteleostei.</title>
        <authorList>
            <person name="Rondeau E.B."/>
            <person name="Minkley D.R."/>
            <person name="Leong J.S."/>
            <person name="Messmer A.M."/>
            <person name="Jantzen J.R."/>
            <person name="von Schalburg K.R."/>
            <person name="Lemon C."/>
            <person name="Bird N.H."/>
            <person name="Koop B.F."/>
        </authorList>
    </citation>
    <scope>NUCLEOTIDE SEQUENCE</scope>
</reference>
<sequence length="216" mass="24759">MAEYSPKGIFTALLLFTAVTLKDIYVGRRMMTQHPAQASDSLDMGSDSLRDADPQRLSKQTLYTGPVLKFQFWYLVFQEYSRAISQLYPDIRIEGENYPPTTINKYLGNLFSYFKLLAIALVVSGQNPFPMLGLETPRAWTWSQENKIFACLMTFFLSNMLETHFLSTGAFEITLNDVPIWSKLQSGYVPNIQEIFQILDNHIKMNQVDKISFPSP</sequence>
<evidence type="ECO:0000313" key="5">
    <source>
        <dbReference type="Ensembl" id="ENSELUP00000058978.2"/>
    </source>
</evidence>
<keyword evidence="4" id="KW-0712">Selenocysteine</keyword>
<evidence type="ECO:0000256" key="4">
    <source>
        <dbReference type="RuleBase" id="RU362086"/>
    </source>
</evidence>
<dbReference type="SUPFAM" id="SSF52833">
    <property type="entry name" value="Thioredoxin-like"/>
    <property type="match status" value="1"/>
</dbReference>
<dbReference type="InterPro" id="IPR036249">
    <property type="entry name" value="Thioredoxin-like_sf"/>
</dbReference>
<dbReference type="PANTHER" id="PTHR13544:SF6">
    <property type="entry name" value="SELENOPROTEIN T2"/>
    <property type="match status" value="1"/>
</dbReference>
<dbReference type="Proteomes" id="UP000265140">
    <property type="component" value="Chromosome 4"/>
</dbReference>
<comment type="similarity">
    <text evidence="1 4">Belongs to the SelWTH family. Selenoprotein T subfamily.</text>
</comment>
<dbReference type="GO" id="GO:0005789">
    <property type="term" value="C:endoplasmic reticulum membrane"/>
    <property type="evidence" value="ECO:0007669"/>
    <property type="project" value="TreeGrafter"/>
</dbReference>
<evidence type="ECO:0000256" key="3">
    <source>
        <dbReference type="ARBA" id="ARBA00023284"/>
    </source>
</evidence>
<reference evidence="5" key="3">
    <citation type="submission" date="2025-08" db="UniProtKB">
        <authorList>
            <consortium name="Ensembl"/>
        </authorList>
    </citation>
    <scope>IDENTIFICATION</scope>
</reference>
<dbReference type="Ensembl" id="ENSELUT00000051114.2">
    <property type="protein sequence ID" value="ENSELUP00000058978.2"/>
    <property type="gene ID" value="ENSELUG00000013172.3"/>
</dbReference>
<keyword evidence="2" id="KW-0732">Signal</keyword>
<dbReference type="GO" id="GO:0004791">
    <property type="term" value="F:thioredoxin-disulfide reductase (NADPH) activity"/>
    <property type="evidence" value="ECO:0007669"/>
    <property type="project" value="TreeGrafter"/>
</dbReference>
<keyword evidence="3 4" id="KW-0676">Redox-active center</keyword>
<organism evidence="5 6">
    <name type="scientific">Esox lucius</name>
    <name type="common">Northern pike</name>
    <dbReference type="NCBI Taxonomy" id="8010"/>
    <lineage>
        <taxon>Eukaryota</taxon>
        <taxon>Metazoa</taxon>
        <taxon>Chordata</taxon>
        <taxon>Craniata</taxon>
        <taxon>Vertebrata</taxon>
        <taxon>Euteleostomi</taxon>
        <taxon>Actinopterygii</taxon>
        <taxon>Neopterygii</taxon>
        <taxon>Teleostei</taxon>
        <taxon>Protacanthopterygii</taxon>
        <taxon>Esociformes</taxon>
        <taxon>Esocidae</taxon>
        <taxon>Esox</taxon>
    </lineage>
</organism>
<dbReference type="NCBIfam" id="TIGR02174">
    <property type="entry name" value="CXXU_selWTH"/>
    <property type="match status" value="1"/>
</dbReference>
<evidence type="ECO:0000256" key="1">
    <source>
        <dbReference type="ARBA" id="ARBA00007551"/>
    </source>
</evidence>
<dbReference type="GeneTree" id="ENSGT00390000011725"/>
<keyword evidence="6" id="KW-1185">Reference proteome</keyword>
<evidence type="ECO:0000313" key="6">
    <source>
        <dbReference type="Proteomes" id="UP000265140"/>
    </source>
</evidence>
<dbReference type="InterPro" id="IPR011893">
    <property type="entry name" value="Selenoprotein_Rdx-typ"/>
</dbReference>
<proteinExistence type="inferred from homology"/>
<dbReference type="GO" id="GO:0045454">
    <property type="term" value="P:cell redox homeostasis"/>
    <property type="evidence" value="ECO:0007669"/>
    <property type="project" value="TreeGrafter"/>
</dbReference>
<dbReference type="PANTHER" id="PTHR13544">
    <property type="entry name" value="SELENOPROTEIN T"/>
    <property type="match status" value="1"/>
</dbReference>
<evidence type="ECO:0000256" key="2">
    <source>
        <dbReference type="ARBA" id="ARBA00022729"/>
    </source>
</evidence>
<reference evidence="5" key="2">
    <citation type="submission" date="2020-02" db="EMBL/GenBank/DDBJ databases">
        <title>Esox lucius (northern pike) genome, fEsoLuc1, primary haplotype.</title>
        <authorList>
            <person name="Myers G."/>
            <person name="Karagic N."/>
            <person name="Meyer A."/>
            <person name="Pippel M."/>
            <person name="Reichard M."/>
            <person name="Winkler S."/>
            <person name="Tracey A."/>
            <person name="Sims Y."/>
            <person name="Howe K."/>
            <person name="Rhie A."/>
            <person name="Formenti G."/>
            <person name="Durbin R."/>
            <person name="Fedrigo O."/>
            <person name="Jarvis E.D."/>
        </authorList>
    </citation>
    <scope>NUCLEOTIDE SEQUENCE [LARGE SCALE GENOMIC DNA]</scope>
</reference>
<accession>A0A6Q2XZC3</accession>